<reference evidence="9 11" key="1">
    <citation type="journal article" date="2019" name="Microbiol. Resour. Announc.">
        <title>The Genome Sequence of the Halobacterium salinarum Type Strain Is Closely Related to That of Laboratory Strains NRC-1 and R1.</title>
        <authorList>
            <person name="Pfeiffer F."/>
            <person name="Marchfelder A."/>
            <person name="Habermann B."/>
            <person name="Dyall-Smith M.L."/>
        </authorList>
    </citation>
    <scope>NUCLEOTIDE SEQUENCE [LARGE SCALE GENOMIC DNA]</scope>
    <source>
        <strain evidence="9">91-R6</strain>
        <strain evidence="11">ATCC 33171 / DSM 3754 / JCM 8978 / NBRC 102687 / NCIMB 764 / 91-R6</strain>
    </source>
</reference>
<evidence type="ECO:0000313" key="10">
    <source>
        <dbReference type="EMBL" id="TYO81979.1"/>
    </source>
</evidence>
<evidence type="ECO:0000256" key="1">
    <source>
        <dbReference type="ARBA" id="ARBA00022448"/>
    </source>
</evidence>
<evidence type="ECO:0000256" key="2">
    <source>
        <dbReference type="ARBA" id="ARBA00022475"/>
    </source>
</evidence>
<dbReference type="Gene3D" id="3.40.50.300">
    <property type="entry name" value="P-loop containing nucleotide triphosphate hydrolases"/>
    <property type="match status" value="1"/>
</dbReference>
<dbReference type="GO" id="GO:0016887">
    <property type="term" value="F:ATP hydrolysis activity"/>
    <property type="evidence" value="ECO:0007669"/>
    <property type="project" value="InterPro"/>
</dbReference>
<dbReference type="SUPFAM" id="SSF52540">
    <property type="entry name" value="P-loop containing nucleoside triphosphate hydrolases"/>
    <property type="match status" value="1"/>
</dbReference>
<dbReference type="InterPro" id="IPR003439">
    <property type="entry name" value="ABC_transporter-like_ATP-bd"/>
</dbReference>
<evidence type="ECO:0000259" key="8">
    <source>
        <dbReference type="PROSITE" id="PS50893"/>
    </source>
</evidence>
<keyword evidence="2" id="KW-1003">Cell membrane</keyword>
<dbReference type="SMR" id="A0A4D6GV07"/>
<evidence type="ECO:0000313" key="12">
    <source>
        <dbReference type="Proteomes" id="UP000323075"/>
    </source>
</evidence>
<dbReference type="PANTHER" id="PTHR43166:SF6">
    <property type="entry name" value="PHOSPHONATES IMPORT ATP-BINDING PROTEIN PHNC"/>
    <property type="match status" value="1"/>
</dbReference>
<dbReference type="GO" id="GO:0015416">
    <property type="term" value="F:ABC-type phosphonate transporter activity"/>
    <property type="evidence" value="ECO:0007669"/>
    <property type="project" value="InterPro"/>
</dbReference>
<evidence type="ECO:0000313" key="9">
    <source>
        <dbReference type="EMBL" id="QCC45720.1"/>
    </source>
</evidence>
<dbReference type="InterPro" id="IPR027417">
    <property type="entry name" value="P-loop_NTPase"/>
</dbReference>
<dbReference type="AlphaFoldDB" id="A0A4D6GV07"/>
<keyword evidence="4 9" id="KW-0067">ATP-binding</keyword>
<evidence type="ECO:0000256" key="3">
    <source>
        <dbReference type="ARBA" id="ARBA00022741"/>
    </source>
</evidence>
<sequence length="280" mass="30083">MSNITVTNLHKSYGDVDALEDVSFEILDGEFVVILGESGAGKSTLLRCLNGLTEPTTGSVKIDGEPVNGPRDDVGMIFQQHNIIEEMTAYTNALSGSLNRTSLVRSLFQWNDREEKLDALRALDTVGLLDDAEQRAGRMSGGQQQRVGISRALVQDPNLLLADEPVASLDPASAESVMGYIKDAADQHDLTTLASLHQVNLAREFGQRFIGMKDGRVIFDGYRDDLTFDVIDDIYGNIQTDAIRTGDDANADVAPTTSSDGGTDAAGGPDQQPASDPHLS</sequence>
<dbReference type="SMART" id="SM00382">
    <property type="entry name" value="AAA"/>
    <property type="match status" value="1"/>
</dbReference>
<feature type="region of interest" description="Disordered" evidence="7">
    <location>
        <begin position="246"/>
        <end position="280"/>
    </location>
</feature>
<dbReference type="Proteomes" id="UP000323075">
    <property type="component" value="Unassembled WGS sequence"/>
</dbReference>
<gene>
    <name evidence="9" type="primary">phnC</name>
    <name evidence="10" type="ORF">APQ99_00494</name>
    <name evidence="9" type="ORF">HBSAL_10385</name>
</gene>
<evidence type="ECO:0000256" key="6">
    <source>
        <dbReference type="ARBA" id="ARBA00023136"/>
    </source>
</evidence>
<dbReference type="RefSeq" id="WP_010903534.1">
    <property type="nucleotide sequence ID" value="NZ_VRYN01000001.1"/>
</dbReference>
<organism evidence="9 11">
    <name type="scientific">Halobacterium salinarum (strain ATCC 33171 / DSM 3754 / JCM 8978 / NBRC 102687 / NCIMB 764 / 91-R6)</name>
    <dbReference type="NCBI Taxonomy" id="2597657"/>
    <lineage>
        <taxon>Archaea</taxon>
        <taxon>Methanobacteriati</taxon>
        <taxon>Methanobacteriota</taxon>
        <taxon>Stenosarchaea group</taxon>
        <taxon>Halobacteria</taxon>
        <taxon>Halobacteriales</taxon>
        <taxon>Halobacteriaceae</taxon>
        <taxon>Halobacterium</taxon>
    </lineage>
</organism>
<keyword evidence="1" id="KW-0813">Transport</keyword>
<proteinExistence type="predicted"/>
<name>A0A4D6GV07_HALS9</name>
<evidence type="ECO:0000256" key="5">
    <source>
        <dbReference type="ARBA" id="ARBA00022967"/>
    </source>
</evidence>
<dbReference type="PROSITE" id="PS50893">
    <property type="entry name" value="ABC_TRANSPORTER_2"/>
    <property type="match status" value="1"/>
</dbReference>
<dbReference type="Pfam" id="PF00005">
    <property type="entry name" value="ABC_tran"/>
    <property type="match status" value="1"/>
</dbReference>
<dbReference type="PROSITE" id="PS00211">
    <property type="entry name" value="ABC_TRANSPORTER_1"/>
    <property type="match status" value="1"/>
</dbReference>
<dbReference type="InterPro" id="IPR003593">
    <property type="entry name" value="AAA+_ATPase"/>
</dbReference>
<dbReference type="GeneID" id="68694660"/>
<feature type="domain" description="ABC transporter" evidence="8">
    <location>
        <begin position="4"/>
        <end position="239"/>
    </location>
</feature>
<dbReference type="InterPro" id="IPR017871">
    <property type="entry name" value="ABC_transporter-like_CS"/>
</dbReference>
<accession>A0A4D6GV07</accession>
<dbReference type="GO" id="GO:0016020">
    <property type="term" value="C:membrane"/>
    <property type="evidence" value="ECO:0007669"/>
    <property type="project" value="InterPro"/>
</dbReference>
<dbReference type="InterPro" id="IPR050086">
    <property type="entry name" value="MetN_ABC_transporter-like"/>
</dbReference>
<keyword evidence="5" id="KW-1278">Translocase</keyword>
<dbReference type="Proteomes" id="UP000296216">
    <property type="component" value="Chromosome"/>
</dbReference>
<keyword evidence="3" id="KW-0547">Nucleotide-binding</keyword>
<dbReference type="PROSITE" id="PS00675">
    <property type="entry name" value="SIGMA54_INTERACT_1"/>
    <property type="match status" value="1"/>
</dbReference>
<evidence type="ECO:0000256" key="4">
    <source>
        <dbReference type="ARBA" id="ARBA00022840"/>
    </source>
</evidence>
<dbReference type="GO" id="GO:0005524">
    <property type="term" value="F:ATP binding"/>
    <property type="evidence" value="ECO:0007669"/>
    <property type="project" value="UniProtKB-KW"/>
</dbReference>
<dbReference type="InterPro" id="IPR012693">
    <property type="entry name" value="ABC_transpr_PhnC"/>
</dbReference>
<reference evidence="10 12" key="2">
    <citation type="submission" date="2019-07" db="EMBL/GenBank/DDBJ databases">
        <title>Genomic Encyclopedia of Archaeal and Bacterial Type Strains, Phase II (KMG-II): from individual species to whole genera.</title>
        <authorList>
            <person name="Goeker M."/>
        </authorList>
    </citation>
    <scope>NUCLEOTIDE SEQUENCE [LARGE SCALE GENOMIC DNA]</scope>
    <source>
        <strain evidence="10 12">DSM 3754</strain>
    </source>
</reference>
<keyword evidence="6" id="KW-0472">Membrane</keyword>
<dbReference type="EMBL" id="CP038631">
    <property type="protein sequence ID" value="QCC45720.1"/>
    <property type="molecule type" value="Genomic_DNA"/>
</dbReference>
<dbReference type="CDD" id="cd03256">
    <property type="entry name" value="ABC_PhnC_transporter"/>
    <property type="match status" value="1"/>
</dbReference>
<reference evidence="9" key="3">
    <citation type="journal article" name="MicrobiologyOpen">
        <title>Whole-genome comparison between the type strain of Halobacterium salinarum (DSM 3754(T)) and the laboratory strains R1 and NRC-1.</title>
        <authorList>
            <person name="Pfeiffer F."/>
            <person name="Losensky G."/>
            <person name="Marchfelder A."/>
            <person name="Habermann B."/>
            <person name="Dyall-Smith M."/>
        </authorList>
    </citation>
    <scope>NUCLEOTIDE SEQUENCE</scope>
    <source>
        <strain evidence="9">91-R6</strain>
    </source>
</reference>
<dbReference type="PANTHER" id="PTHR43166">
    <property type="entry name" value="AMINO ACID IMPORT ATP-BINDING PROTEIN"/>
    <property type="match status" value="1"/>
</dbReference>
<dbReference type="EMBL" id="VRYN01000001">
    <property type="protein sequence ID" value="TYO81979.1"/>
    <property type="molecule type" value="Genomic_DNA"/>
</dbReference>
<dbReference type="InterPro" id="IPR025662">
    <property type="entry name" value="Sigma_54_int_dom_ATP-bd_1"/>
</dbReference>
<evidence type="ECO:0000256" key="7">
    <source>
        <dbReference type="SAM" id="MobiDB-lite"/>
    </source>
</evidence>
<protein>
    <submittedName>
        <fullName evidence="9">ABC-type transport system ATP-binding protein (Probable substrate phosphate/phosphonate)</fullName>
    </submittedName>
    <submittedName>
        <fullName evidence="10">Phosphonate transport system ATP-binding protein</fullName>
    </submittedName>
</protein>
<evidence type="ECO:0000313" key="11">
    <source>
        <dbReference type="Proteomes" id="UP000296216"/>
    </source>
</evidence>